<keyword evidence="2" id="KW-0812">Transmembrane</keyword>
<dbReference type="Proteomes" id="UP000289152">
    <property type="component" value="Unassembled WGS sequence"/>
</dbReference>
<organism evidence="3 4">
    <name type="scientific">Tremella mesenterica</name>
    <name type="common">Jelly fungus</name>
    <dbReference type="NCBI Taxonomy" id="5217"/>
    <lineage>
        <taxon>Eukaryota</taxon>
        <taxon>Fungi</taxon>
        <taxon>Dikarya</taxon>
        <taxon>Basidiomycota</taxon>
        <taxon>Agaricomycotina</taxon>
        <taxon>Tremellomycetes</taxon>
        <taxon>Tremellales</taxon>
        <taxon>Tremellaceae</taxon>
        <taxon>Tremella</taxon>
    </lineage>
</organism>
<keyword evidence="2" id="KW-1133">Transmembrane helix</keyword>
<feature type="transmembrane region" description="Helical" evidence="2">
    <location>
        <begin position="232"/>
        <end position="254"/>
    </location>
</feature>
<gene>
    <name evidence="3" type="ORF">M231_06776</name>
</gene>
<dbReference type="EMBL" id="SDIL01000114">
    <property type="protein sequence ID" value="RXK35953.1"/>
    <property type="molecule type" value="Genomic_DNA"/>
</dbReference>
<dbReference type="OrthoDB" id="2592256at2759"/>
<keyword evidence="4" id="KW-1185">Reference proteome</keyword>
<proteinExistence type="predicted"/>
<evidence type="ECO:0000313" key="3">
    <source>
        <dbReference type="EMBL" id="RXK35953.1"/>
    </source>
</evidence>
<dbReference type="AlphaFoldDB" id="A0A4Q1BG58"/>
<feature type="transmembrane region" description="Helical" evidence="2">
    <location>
        <begin position="31"/>
        <end position="49"/>
    </location>
</feature>
<keyword evidence="2" id="KW-0472">Membrane</keyword>
<reference evidence="3 4" key="1">
    <citation type="submission" date="2016-06" db="EMBL/GenBank/DDBJ databases">
        <title>Evolution of pathogenesis and genome organization in the Tremellales.</title>
        <authorList>
            <person name="Cuomo C."/>
            <person name="Litvintseva A."/>
            <person name="Heitman J."/>
            <person name="Chen Y."/>
            <person name="Sun S."/>
            <person name="Springer D."/>
            <person name="Dromer F."/>
            <person name="Young S."/>
            <person name="Zeng Q."/>
            <person name="Chapman S."/>
            <person name="Gujja S."/>
            <person name="Saif S."/>
            <person name="Birren B."/>
        </authorList>
    </citation>
    <scope>NUCLEOTIDE SEQUENCE [LARGE SCALE GENOMIC DNA]</scope>
    <source>
        <strain evidence="3 4">ATCC 28783</strain>
    </source>
</reference>
<sequence length="307" mass="33250">MVLVAMGFAANPSLPYAVINMTSAGGLPLLSPPFIMLVIIAYAGYHILLRQEFIRSKTKPKSSSSSSSSSSRPPGGSSSSSGGSSKPPTTSADVRKGGAPPTSSSGRVGDPNPKLVSGGSGGDPRTNPSHKDFKQNYFLTMQGPGRPALVPFQAGLRPPPGSPEGTLWFNNVPDDAADLMAPPVDPDKVRSLTKNPWAGEMIEKEIELYKLKKRKIEEQERYEKVGNVLQSILGLMLCLVDMRLGLASIVFFLWRHFTGLHTQEGIDLEKELQKEKEALQKMMSEGKKSGSLSKNQLQDIQMKLSRL</sequence>
<feature type="compositionally biased region" description="Low complexity" evidence="1">
    <location>
        <begin position="61"/>
        <end position="91"/>
    </location>
</feature>
<accession>A0A4Q1BG58</accession>
<protein>
    <submittedName>
        <fullName evidence="3">Uncharacterized protein</fullName>
    </submittedName>
</protein>
<evidence type="ECO:0000256" key="1">
    <source>
        <dbReference type="SAM" id="MobiDB-lite"/>
    </source>
</evidence>
<name>A0A4Q1BG58_TREME</name>
<feature type="region of interest" description="Disordered" evidence="1">
    <location>
        <begin position="56"/>
        <end position="132"/>
    </location>
</feature>
<evidence type="ECO:0000313" key="4">
    <source>
        <dbReference type="Proteomes" id="UP000289152"/>
    </source>
</evidence>
<evidence type="ECO:0000256" key="2">
    <source>
        <dbReference type="SAM" id="Phobius"/>
    </source>
</evidence>
<dbReference type="VEuPathDB" id="FungiDB:TREMEDRAFT_68860"/>
<dbReference type="InParanoid" id="A0A4Q1BG58"/>
<comment type="caution">
    <text evidence="3">The sequence shown here is derived from an EMBL/GenBank/DDBJ whole genome shotgun (WGS) entry which is preliminary data.</text>
</comment>